<feature type="compositionally biased region" description="Acidic residues" evidence="1">
    <location>
        <begin position="314"/>
        <end position="323"/>
    </location>
</feature>
<dbReference type="Proteomes" id="UP000179807">
    <property type="component" value="Unassembled WGS sequence"/>
</dbReference>
<dbReference type="AlphaFoldDB" id="A0A1J4JND0"/>
<comment type="caution">
    <text evidence="3">The sequence shown here is derived from an EMBL/GenBank/DDBJ whole genome shotgun (WGS) entry which is preliminary data.</text>
</comment>
<keyword evidence="2" id="KW-1133">Transmembrane helix</keyword>
<keyword evidence="2" id="KW-0812">Transmembrane</keyword>
<feature type="region of interest" description="Disordered" evidence="1">
    <location>
        <begin position="306"/>
        <end position="325"/>
    </location>
</feature>
<name>A0A1J4JND0_9EUKA</name>
<accession>A0A1J4JND0</accession>
<evidence type="ECO:0000256" key="2">
    <source>
        <dbReference type="SAM" id="Phobius"/>
    </source>
</evidence>
<dbReference type="VEuPathDB" id="TrichDB:TRFO_08555"/>
<gene>
    <name evidence="3" type="ORF">TRFO_08555</name>
</gene>
<dbReference type="RefSeq" id="XP_068352150.1">
    <property type="nucleotide sequence ID" value="XM_068494358.1"/>
</dbReference>
<dbReference type="EMBL" id="MLAK01001026">
    <property type="protein sequence ID" value="OHS99013.1"/>
    <property type="molecule type" value="Genomic_DNA"/>
</dbReference>
<sequence>MIIPKGEDENETTLIFTGEGSNNFYIKPLSDLILKINSTDSEFGILVTEESTPTIILDQTSIKMNLKGSGSLIINTTSRIGDEGVTEGKPENISLGTATISENEEITLQIPQHLNDRIIVTNANLYGISKLNIQLIVNKKEVKQQRNIKEEIESTPFISIKEINLGKGSKPTINNLKILDNLYISEGSQIEFKDVHFANANLTVLIDLFYEHVCSIISDELFNSPAHIMIQLIESSSKLLETLPVEQEILYPISSSNKFEQCEQWKQSLIFEEQTQFKSSKCVEANLMTTLYLSTLPEEDINSISQDESFQTNDPDEDNEGNEDNGLSGSAIAGIVIGCIAAVVIIIVIV</sequence>
<reference evidence="3" key="1">
    <citation type="submission" date="2016-10" db="EMBL/GenBank/DDBJ databases">
        <authorList>
            <person name="Benchimol M."/>
            <person name="Almeida L.G."/>
            <person name="Vasconcelos A.T."/>
            <person name="Perreira-Neves A."/>
            <person name="Rosa I.A."/>
            <person name="Tasca T."/>
            <person name="Bogo M.R."/>
            <person name="de Souza W."/>
        </authorList>
    </citation>
    <scope>NUCLEOTIDE SEQUENCE [LARGE SCALE GENOMIC DNA]</scope>
    <source>
        <strain evidence="3">K</strain>
    </source>
</reference>
<keyword evidence="4" id="KW-1185">Reference proteome</keyword>
<evidence type="ECO:0000313" key="4">
    <source>
        <dbReference type="Proteomes" id="UP000179807"/>
    </source>
</evidence>
<organism evidence="3 4">
    <name type="scientific">Tritrichomonas foetus</name>
    <dbReference type="NCBI Taxonomy" id="1144522"/>
    <lineage>
        <taxon>Eukaryota</taxon>
        <taxon>Metamonada</taxon>
        <taxon>Parabasalia</taxon>
        <taxon>Tritrichomonadida</taxon>
        <taxon>Tritrichomonadidae</taxon>
        <taxon>Tritrichomonas</taxon>
    </lineage>
</organism>
<protein>
    <submittedName>
        <fullName evidence="3">Uncharacterized protein</fullName>
    </submittedName>
</protein>
<proteinExistence type="predicted"/>
<evidence type="ECO:0000313" key="3">
    <source>
        <dbReference type="EMBL" id="OHS99013.1"/>
    </source>
</evidence>
<dbReference type="GeneID" id="94829062"/>
<evidence type="ECO:0000256" key="1">
    <source>
        <dbReference type="SAM" id="MobiDB-lite"/>
    </source>
</evidence>
<keyword evidence="2" id="KW-0472">Membrane</keyword>
<feature type="transmembrane region" description="Helical" evidence="2">
    <location>
        <begin position="327"/>
        <end position="349"/>
    </location>
</feature>